<evidence type="ECO:0000259" key="2">
    <source>
        <dbReference type="Pfam" id="PF13472"/>
    </source>
</evidence>
<accession>A0A1G7YF84</accession>
<gene>
    <name evidence="3" type="ORF">SAMN05660324_3929</name>
</gene>
<dbReference type="PANTHER" id="PTHR43784">
    <property type="entry name" value="GDSL-LIKE LIPASE/ACYLHYDROLASE, PUTATIVE (AFU_ORTHOLOGUE AFUA_2G00820)-RELATED"/>
    <property type="match status" value="1"/>
</dbReference>
<evidence type="ECO:0000313" key="4">
    <source>
        <dbReference type="Proteomes" id="UP000198863"/>
    </source>
</evidence>
<dbReference type="CDD" id="cd00229">
    <property type="entry name" value="SGNH_hydrolase"/>
    <property type="match status" value="1"/>
</dbReference>
<dbReference type="RefSeq" id="WP_091067522.1">
    <property type="nucleotide sequence ID" value="NZ_FNCF01000007.1"/>
</dbReference>
<dbReference type="AlphaFoldDB" id="A0A1G7YF84"/>
<keyword evidence="4" id="KW-1185">Reference proteome</keyword>
<name>A0A1G7YF84_9ACTN</name>
<dbReference type="Proteomes" id="UP000198863">
    <property type="component" value="Unassembled WGS sequence"/>
</dbReference>
<evidence type="ECO:0000256" key="1">
    <source>
        <dbReference type="SAM" id="SignalP"/>
    </source>
</evidence>
<proteinExistence type="predicted"/>
<feature type="domain" description="SGNH hydrolase-type esterase" evidence="2">
    <location>
        <begin position="42"/>
        <end position="204"/>
    </location>
</feature>
<dbReference type="Gene3D" id="3.40.50.1110">
    <property type="entry name" value="SGNH hydrolase"/>
    <property type="match status" value="1"/>
</dbReference>
<dbReference type="InterPro" id="IPR013830">
    <property type="entry name" value="SGNH_hydro"/>
</dbReference>
<dbReference type="PANTHER" id="PTHR43784:SF2">
    <property type="entry name" value="GDSL-LIKE LIPASE_ACYLHYDROLASE, PUTATIVE (AFU_ORTHOLOGUE AFUA_2G00820)-RELATED"/>
    <property type="match status" value="1"/>
</dbReference>
<feature type="chain" id="PRO_5039691010" evidence="1">
    <location>
        <begin position="24"/>
        <end position="220"/>
    </location>
</feature>
<dbReference type="OrthoDB" id="8215557at2"/>
<organism evidence="3 4">
    <name type="scientific">Klenkia brasiliensis</name>
    <dbReference type="NCBI Taxonomy" id="333142"/>
    <lineage>
        <taxon>Bacteria</taxon>
        <taxon>Bacillati</taxon>
        <taxon>Actinomycetota</taxon>
        <taxon>Actinomycetes</taxon>
        <taxon>Geodermatophilales</taxon>
        <taxon>Geodermatophilaceae</taxon>
        <taxon>Klenkia</taxon>
    </lineage>
</organism>
<dbReference type="InterPro" id="IPR053140">
    <property type="entry name" value="GDSL_Rv0518-like"/>
</dbReference>
<reference evidence="4" key="1">
    <citation type="submission" date="2016-10" db="EMBL/GenBank/DDBJ databases">
        <authorList>
            <person name="Varghese N."/>
            <person name="Submissions S."/>
        </authorList>
    </citation>
    <scope>NUCLEOTIDE SEQUENCE [LARGE SCALE GENOMIC DNA]</scope>
    <source>
        <strain evidence="4">DSM 44526</strain>
    </source>
</reference>
<evidence type="ECO:0000313" key="3">
    <source>
        <dbReference type="EMBL" id="SDG94929.1"/>
    </source>
</evidence>
<dbReference type="InterPro" id="IPR036514">
    <property type="entry name" value="SGNH_hydro_sf"/>
</dbReference>
<protein>
    <submittedName>
        <fullName evidence="3">Lysophospholipase L1</fullName>
    </submittedName>
</protein>
<dbReference type="EMBL" id="FNCF01000007">
    <property type="protein sequence ID" value="SDG94929.1"/>
    <property type="molecule type" value="Genomic_DNA"/>
</dbReference>
<sequence length="220" mass="22424">MSRLLALLMCAFMPLVGVHPLQLAVPEPAAAAVEPDRQLLAVYGDSFAAGYLRDGVGEANWATLVARALGMDVANDAVPGSGYVAGQVSTYPYAATTWPEPTAAVTVVFGGINDTPMPVASVAMAATVTYATIRRAAPGSALVVVGPQWATSTPTPAQAALTRAVRAAAAAAGAVWVDPSGWLAGRPSLLGADGLHPSDEGHQVIAERLQPIVAAALPHR</sequence>
<keyword evidence="1" id="KW-0732">Signal</keyword>
<feature type="signal peptide" evidence="1">
    <location>
        <begin position="1"/>
        <end position="23"/>
    </location>
</feature>
<dbReference type="SUPFAM" id="SSF52266">
    <property type="entry name" value="SGNH hydrolase"/>
    <property type="match status" value="1"/>
</dbReference>
<dbReference type="Pfam" id="PF13472">
    <property type="entry name" value="Lipase_GDSL_2"/>
    <property type="match status" value="1"/>
</dbReference>